<dbReference type="RefSeq" id="WP_005987883.1">
    <property type="nucleotide sequence ID" value="NZ_AOSV01000029.1"/>
</dbReference>
<dbReference type="OrthoDB" id="5409128at2"/>
<evidence type="ECO:0000256" key="1">
    <source>
        <dbReference type="ARBA" id="ARBA00022612"/>
    </source>
</evidence>
<dbReference type="PANTHER" id="PTHR37813">
    <property type="entry name" value="FELS-2 PROPHAGE PROTEIN"/>
    <property type="match status" value="1"/>
</dbReference>
<dbReference type="Pfam" id="PF10145">
    <property type="entry name" value="PhageMin_Tail"/>
    <property type="match status" value="1"/>
</dbReference>
<feature type="coiled-coil region" evidence="2">
    <location>
        <begin position="809"/>
        <end position="846"/>
    </location>
</feature>
<dbReference type="InterPro" id="IPR010090">
    <property type="entry name" value="Phage_tape_meas"/>
</dbReference>
<evidence type="ECO:0000256" key="2">
    <source>
        <dbReference type="SAM" id="Coils"/>
    </source>
</evidence>
<keyword evidence="1" id="KW-1188">Viral release from host cell</keyword>
<dbReference type="PATRIC" id="fig|1262666.3.peg.2667"/>
<reference evidence="4 5" key="1">
    <citation type="journal article" date="2013" name="Genome Announc.">
        <title>Draft Genome Sequence for Desulfovibrio africanus Strain PCS.</title>
        <authorList>
            <person name="Brown S.D."/>
            <person name="Utturkar S.M."/>
            <person name="Arkin A.P."/>
            <person name="Deutschbauer A.M."/>
            <person name="Elias D.A."/>
            <person name="Hazen T.C."/>
            <person name="Chakraborty R."/>
        </authorList>
    </citation>
    <scope>NUCLEOTIDE SEQUENCE [LARGE SCALE GENOMIC DNA]</scope>
    <source>
        <strain evidence="4 5">PCS</strain>
    </source>
</reference>
<keyword evidence="2" id="KW-0175">Coiled coil</keyword>
<dbReference type="AlphaFoldDB" id="M5PRC5"/>
<dbReference type="NCBIfam" id="TIGR01760">
    <property type="entry name" value="tape_meas_TP901"/>
    <property type="match status" value="1"/>
</dbReference>
<evidence type="ECO:0000259" key="3">
    <source>
        <dbReference type="Pfam" id="PF10145"/>
    </source>
</evidence>
<name>M5PRC5_DESAF</name>
<dbReference type="PANTHER" id="PTHR37813:SF1">
    <property type="entry name" value="FELS-2 PROPHAGE PROTEIN"/>
    <property type="match status" value="1"/>
</dbReference>
<sequence>MADIEKTISIIFNGEDRVSQVVTSISGKLNQFDAVAGAIADPFAKVADGVLAADAALAALALGGLAYAYTKSVSFEAALIDLEKVIGDQPEALAAAKKAAFDLSSQYGTSSTEILASIANFKQAGFDVEEAMLLTKNSLDLMIAGELEANEASNLLVATLKGFNAPASEAGRLVDILNAVSNEYATNVEELARGMAGISPIASQMNFSFEETAALLVPVIEVFRSGDEAAVALKTGLLKLVDDAKPVREALASIGVTQTDANGKLRSGKDILFDVARAFQGLEENQKLFITSQLVGIEQSARMVKVFDDLAKNTAITQTALNAAGSASEEVAKRLASAEVVINRFATGFENLAITVGDQFRVATTEAIAGGTEIENVLRQMVDAGTFAPVFELINAFADDLGALLRQVAKDLPAAFELVDFEPLLKALRNVGAEIVSYFDGLDLSTPEGLAQAIQGVIDAVSALINVTAGMAEGFKPVWAAIMETIDYFKDMDSASQSQMGTLLALAKVVQTFGATFSTVIIALGENADVLQRILEGVDGSIRLVWNSFQMAFRAIELAITEAVIAIAKGIDMISFGQIEGMDRTIADLELFSIELKSAMIQDAFDAEVGLKKIGEATADFGEEARAAAEKTQGLGKEVASLPAEKEITYSINSLDEVRANLAEIGVDVASIPDDVLIKVYPDLAKTDVASVQKELDRAIPETRELEVVAMEDGAKTIRNIGEVIDREIPEKKVLEIEADEVKIARIKDAGETLRASFEWRAKLDIAQLEADARVAEKIAETLGESFNNTGDVLSELWGTFSDLDTFEQGDLLRQLDRENERRDALLEEQKKLNEAQLKLMEARAQAINSGQGLVTITSDGTLAPELEALFMEVLRRVQVAVAEQQADFLLGLGG</sequence>
<organism evidence="4 5">
    <name type="scientific">Desulfocurvibacter africanus PCS</name>
    <dbReference type="NCBI Taxonomy" id="1262666"/>
    <lineage>
        <taxon>Bacteria</taxon>
        <taxon>Pseudomonadati</taxon>
        <taxon>Thermodesulfobacteriota</taxon>
        <taxon>Desulfovibrionia</taxon>
        <taxon>Desulfovibrionales</taxon>
        <taxon>Desulfovibrionaceae</taxon>
        <taxon>Desulfocurvibacter</taxon>
    </lineage>
</organism>
<dbReference type="EMBL" id="AOSV01000029">
    <property type="protein sequence ID" value="EMG36615.1"/>
    <property type="molecule type" value="Genomic_DNA"/>
</dbReference>
<dbReference type="Proteomes" id="UP000011922">
    <property type="component" value="Unassembled WGS sequence"/>
</dbReference>
<evidence type="ECO:0000313" key="5">
    <source>
        <dbReference type="Proteomes" id="UP000011922"/>
    </source>
</evidence>
<accession>M5PRC5</accession>
<comment type="caution">
    <text evidence="4">The sequence shown here is derived from an EMBL/GenBank/DDBJ whole genome shotgun (WGS) entry which is preliminary data.</text>
</comment>
<evidence type="ECO:0000313" key="4">
    <source>
        <dbReference type="EMBL" id="EMG36615.1"/>
    </source>
</evidence>
<feature type="domain" description="Phage tail tape measure protein" evidence="3">
    <location>
        <begin position="98"/>
        <end position="296"/>
    </location>
</feature>
<gene>
    <name evidence="4" type="ORF">PCS_02627</name>
</gene>
<proteinExistence type="predicted"/>
<protein>
    <submittedName>
        <fullName evidence="4">Phage tail tape measure protein, TP901 family</fullName>
    </submittedName>
</protein>